<dbReference type="AlphaFoldDB" id="A0AAD4PIZ0"/>
<evidence type="ECO:0000313" key="8">
    <source>
        <dbReference type="Proteomes" id="UP001200034"/>
    </source>
</evidence>
<keyword evidence="8" id="KW-1185">Reference proteome</keyword>
<dbReference type="PANTHER" id="PTHR12283">
    <property type="entry name" value="GLUTAMINYL-PEPTIDE CYCLOTRANSFERASE"/>
    <property type="match status" value="1"/>
</dbReference>
<dbReference type="InterPro" id="IPR007484">
    <property type="entry name" value="Peptidase_M28"/>
</dbReference>
<dbReference type="Pfam" id="PF04389">
    <property type="entry name" value="Peptidase_M28"/>
    <property type="match status" value="1"/>
</dbReference>
<dbReference type="EMBL" id="JAJJHW010002774">
    <property type="protein sequence ID" value="KAH8366242.1"/>
    <property type="molecule type" value="Genomic_DNA"/>
</dbReference>
<dbReference type="GO" id="GO:0016603">
    <property type="term" value="F:glutaminyl-peptide cyclotransferase activity"/>
    <property type="evidence" value="ECO:0007669"/>
    <property type="project" value="UniProtKB-EC"/>
</dbReference>
<sequence>TVIFANDEQYFKAVLNKILIPRSPGTLGHKVVREFIVNHLQQLGLTVLQDEISEPMPLTNIIGFTNRDAERFVLLSCHYDTKYLDSGEFFVSATDAGVSCAVLLNMAKELTALPGNDLFKRRDIGLVLVFFDGHDSAEGINDVTCPLFGSQHFVDKQILPLQNVNVVITLNMIGSPNHIYMSKYEQTYILHELIANIEEELRQSGQLNESPQLFFKLKDHHTDFDDDHIPFLKAG</sequence>
<comment type="similarity">
    <text evidence="2">Belongs to the glutaminyl-peptide cyclotransferase family.</text>
</comment>
<keyword evidence="4" id="KW-0808">Transferase</keyword>
<feature type="non-terminal residue" evidence="7">
    <location>
        <position position="235"/>
    </location>
</feature>
<name>A0AAD4PIZ0_9MUSC</name>
<dbReference type="Gene3D" id="3.40.630.10">
    <property type="entry name" value="Zn peptidases"/>
    <property type="match status" value="1"/>
</dbReference>
<feature type="domain" description="Peptidase M28" evidence="6">
    <location>
        <begin position="60"/>
        <end position="235"/>
    </location>
</feature>
<dbReference type="Proteomes" id="UP001200034">
    <property type="component" value="Unassembled WGS sequence"/>
</dbReference>
<keyword evidence="5" id="KW-0012">Acyltransferase</keyword>
<protein>
    <recommendedName>
        <fullName evidence="3">glutaminyl-peptide cyclotransferase</fullName>
        <ecNumber evidence="3">2.3.2.5</ecNumber>
    </recommendedName>
</protein>
<evidence type="ECO:0000313" key="7">
    <source>
        <dbReference type="EMBL" id="KAH8366242.1"/>
    </source>
</evidence>
<dbReference type="InterPro" id="IPR040234">
    <property type="entry name" value="QC/QCL"/>
</dbReference>
<dbReference type="EC" id="2.3.2.5" evidence="3"/>
<dbReference type="PANTHER" id="PTHR12283:SF6">
    <property type="entry name" value="GLUTAMINYL-PEPTIDE CYCLOTRANSFERASE-RELATED"/>
    <property type="match status" value="1"/>
</dbReference>
<feature type="non-terminal residue" evidence="7">
    <location>
        <position position="1"/>
    </location>
</feature>
<evidence type="ECO:0000259" key="6">
    <source>
        <dbReference type="Pfam" id="PF04389"/>
    </source>
</evidence>
<comment type="caution">
    <text evidence="7">The sequence shown here is derived from an EMBL/GenBank/DDBJ whole genome shotgun (WGS) entry which is preliminary data.</text>
</comment>
<organism evidence="7 8">
    <name type="scientific">Drosophila rubida</name>
    <dbReference type="NCBI Taxonomy" id="30044"/>
    <lineage>
        <taxon>Eukaryota</taxon>
        <taxon>Metazoa</taxon>
        <taxon>Ecdysozoa</taxon>
        <taxon>Arthropoda</taxon>
        <taxon>Hexapoda</taxon>
        <taxon>Insecta</taxon>
        <taxon>Pterygota</taxon>
        <taxon>Neoptera</taxon>
        <taxon>Endopterygota</taxon>
        <taxon>Diptera</taxon>
        <taxon>Brachycera</taxon>
        <taxon>Muscomorpha</taxon>
        <taxon>Ephydroidea</taxon>
        <taxon>Drosophilidae</taxon>
        <taxon>Drosophila</taxon>
    </lineage>
</organism>
<evidence type="ECO:0000256" key="5">
    <source>
        <dbReference type="ARBA" id="ARBA00023315"/>
    </source>
</evidence>
<dbReference type="GO" id="GO:0008270">
    <property type="term" value="F:zinc ion binding"/>
    <property type="evidence" value="ECO:0007669"/>
    <property type="project" value="TreeGrafter"/>
</dbReference>
<dbReference type="SUPFAM" id="SSF53187">
    <property type="entry name" value="Zn-dependent exopeptidases"/>
    <property type="match status" value="1"/>
</dbReference>
<accession>A0AAD4PIZ0</accession>
<proteinExistence type="inferred from homology"/>
<gene>
    <name evidence="7" type="ORF">KR093_010879</name>
</gene>
<evidence type="ECO:0000256" key="4">
    <source>
        <dbReference type="ARBA" id="ARBA00022679"/>
    </source>
</evidence>
<evidence type="ECO:0000256" key="1">
    <source>
        <dbReference type="ARBA" id="ARBA00000001"/>
    </source>
</evidence>
<evidence type="ECO:0000256" key="2">
    <source>
        <dbReference type="ARBA" id="ARBA00006014"/>
    </source>
</evidence>
<evidence type="ECO:0000256" key="3">
    <source>
        <dbReference type="ARBA" id="ARBA00012012"/>
    </source>
</evidence>
<comment type="catalytic activity">
    <reaction evidence="1">
        <text>N-terminal L-glutaminyl-[peptide] = N-terminal 5-oxo-L-prolyl-[peptide] + NH4(+)</text>
        <dbReference type="Rhea" id="RHEA:23652"/>
        <dbReference type="Rhea" id="RHEA-COMP:11736"/>
        <dbReference type="Rhea" id="RHEA-COMP:11846"/>
        <dbReference type="ChEBI" id="CHEBI:28938"/>
        <dbReference type="ChEBI" id="CHEBI:64722"/>
        <dbReference type="ChEBI" id="CHEBI:87215"/>
        <dbReference type="EC" id="2.3.2.5"/>
    </reaction>
</comment>
<reference evidence="7" key="1">
    <citation type="journal article" date="2021" name="Mol. Ecol. Resour.">
        <title>Phylogenomic analyses of the genus Drosophila reveals genomic signals of climate adaptation.</title>
        <authorList>
            <person name="Li F."/>
            <person name="Rane R.V."/>
            <person name="Luria V."/>
            <person name="Xiong Z."/>
            <person name="Chen J."/>
            <person name="Li Z."/>
            <person name="Catullo R.A."/>
            <person name="Griffin P.C."/>
            <person name="Schiffer M."/>
            <person name="Pearce S."/>
            <person name="Lee S.F."/>
            <person name="McElroy K."/>
            <person name="Stocker A."/>
            <person name="Shirriffs J."/>
            <person name="Cockerell F."/>
            <person name="Coppin C."/>
            <person name="Sgro C.M."/>
            <person name="Karger A."/>
            <person name="Cain J.W."/>
            <person name="Weber J.A."/>
            <person name="Santpere G."/>
            <person name="Kirschner M.W."/>
            <person name="Hoffmann A.A."/>
            <person name="Oakeshott J.G."/>
            <person name="Zhang G."/>
        </authorList>
    </citation>
    <scope>NUCLEOTIDE SEQUENCE</scope>
    <source>
        <strain evidence="7">BGI-SZ-2011g</strain>
    </source>
</reference>